<name>A0A0H3MYN9_CLODC</name>
<dbReference type="Proteomes" id="UP000002068">
    <property type="component" value="Chromosome"/>
</dbReference>
<gene>
    <name evidence="2" type="ordered locus">CD196_0240</name>
</gene>
<dbReference type="AlphaFoldDB" id="A0A0H3MYN9"/>
<dbReference type="Gene3D" id="1.10.530.10">
    <property type="match status" value="1"/>
</dbReference>
<feature type="domain" description="Transglycosylase SLT" evidence="1">
    <location>
        <begin position="119"/>
        <end position="214"/>
    </location>
</feature>
<dbReference type="KEGG" id="cdc:CD196_0240"/>
<evidence type="ECO:0000313" key="3">
    <source>
        <dbReference type="Proteomes" id="UP000002068"/>
    </source>
</evidence>
<proteinExistence type="predicted"/>
<evidence type="ECO:0000313" key="2">
    <source>
        <dbReference type="EMBL" id="CBA60483.1"/>
    </source>
</evidence>
<protein>
    <submittedName>
        <fullName evidence="2">Transglycosylase</fullName>
    </submittedName>
</protein>
<dbReference type="PANTHER" id="PTHR37423">
    <property type="entry name" value="SOLUBLE LYTIC MUREIN TRANSGLYCOSYLASE-RELATED"/>
    <property type="match status" value="1"/>
</dbReference>
<evidence type="ECO:0000259" key="1">
    <source>
        <dbReference type="Pfam" id="PF01464"/>
    </source>
</evidence>
<dbReference type="HOGENOM" id="CLU_065765_4_1_9"/>
<dbReference type="EMBL" id="FN538970">
    <property type="protein sequence ID" value="CBA60483.1"/>
    <property type="molecule type" value="Genomic_DNA"/>
</dbReference>
<dbReference type="PANTHER" id="PTHR37423:SF2">
    <property type="entry name" value="MEMBRANE-BOUND LYTIC MUREIN TRANSGLYCOSYLASE C"/>
    <property type="match status" value="1"/>
</dbReference>
<reference evidence="2 3" key="1">
    <citation type="journal article" date="2009" name="Genome Biol.">
        <title>Comparative genome and phenotypic analysis of Clostridium difficile 027 strains provides insight into the evolution of a hypervirulent bacterium.</title>
        <authorList>
            <person name="Stabler R.A."/>
            <person name="He M."/>
            <person name="Dawson L."/>
            <person name="Martin M."/>
            <person name="Valiente E."/>
            <person name="Corton C."/>
            <person name="Lawley T.D."/>
            <person name="Sebaihia M."/>
            <person name="Quail M.A."/>
            <person name="Rose G."/>
            <person name="Gerding D.N."/>
            <person name="Gibert M."/>
            <person name="Popoff M.R."/>
            <person name="Parkhill J."/>
            <person name="Dougan G."/>
            <person name="Wren B.W."/>
        </authorList>
    </citation>
    <scope>NUCLEOTIDE SEQUENCE [LARGE SCALE GENOMIC DNA]</scope>
    <source>
        <strain evidence="2 3">CD196</strain>
    </source>
</reference>
<dbReference type="InterPro" id="IPR008258">
    <property type="entry name" value="Transglycosylase_SLT_dom_1"/>
</dbReference>
<accession>A0A0H3MYN9</accession>
<dbReference type="SUPFAM" id="SSF53955">
    <property type="entry name" value="Lysozyme-like"/>
    <property type="match status" value="1"/>
</dbReference>
<dbReference type="CDD" id="cd00254">
    <property type="entry name" value="LT-like"/>
    <property type="match status" value="1"/>
</dbReference>
<dbReference type="InterPro" id="IPR023346">
    <property type="entry name" value="Lysozyme-like_dom_sf"/>
</dbReference>
<sequence length="243" mass="27066">MESCFISVTLKFIKFRKGRFILNEISSLINILALTQLSGSNTTNQCNCTYNSSSGFDMIMMTLLKALSQNNQQTSNGYNLSSNSENLFDELGSVVNNTASRFIDVDTKDKSVKSRIENAIEQASKKYNVDSNLIKAIIKVESDFNPNTVSSAGAKGLMQLMPENCRDLGVTDPFNIEQNIDAGTRHIKEYIDMFGGSIEMGLMAYNGGPGRMKSRGVESISDLYKMPKETQNYIPKVMKYYRG</sequence>
<organism evidence="2 3">
    <name type="scientific">Clostridioides difficile (strain CD196)</name>
    <name type="common">Peptoclostridium difficile</name>
    <dbReference type="NCBI Taxonomy" id="645462"/>
    <lineage>
        <taxon>Bacteria</taxon>
        <taxon>Bacillati</taxon>
        <taxon>Bacillota</taxon>
        <taxon>Clostridia</taxon>
        <taxon>Peptostreptococcales</taxon>
        <taxon>Peptostreptococcaceae</taxon>
        <taxon>Clostridioides</taxon>
    </lineage>
</organism>
<dbReference type="Pfam" id="PF01464">
    <property type="entry name" value="SLT"/>
    <property type="match status" value="1"/>
</dbReference>